<dbReference type="GO" id="GO:0090729">
    <property type="term" value="F:toxin activity"/>
    <property type="evidence" value="ECO:0007669"/>
    <property type="project" value="UniProtKB-KW"/>
</dbReference>
<dbReference type="Pfam" id="PF00161">
    <property type="entry name" value="RIP"/>
    <property type="match status" value="1"/>
</dbReference>
<accession>A0A5A7PR42</accession>
<reference evidence="3" key="1">
    <citation type="journal article" date="2019" name="Curr. Biol.">
        <title>Genome Sequence of Striga asiatica Provides Insight into the Evolution of Plant Parasitism.</title>
        <authorList>
            <person name="Yoshida S."/>
            <person name="Kim S."/>
            <person name="Wafula E.K."/>
            <person name="Tanskanen J."/>
            <person name="Kim Y.M."/>
            <person name="Honaas L."/>
            <person name="Yang Z."/>
            <person name="Spallek T."/>
            <person name="Conn C.E."/>
            <person name="Ichihashi Y."/>
            <person name="Cheong K."/>
            <person name="Cui S."/>
            <person name="Der J.P."/>
            <person name="Gundlach H."/>
            <person name="Jiao Y."/>
            <person name="Hori C."/>
            <person name="Ishida J.K."/>
            <person name="Kasahara H."/>
            <person name="Kiba T."/>
            <person name="Kim M.S."/>
            <person name="Koo N."/>
            <person name="Laohavisit A."/>
            <person name="Lee Y.H."/>
            <person name="Lumba S."/>
            <person name="McCourt P."/>
            <person name="Mortimer J.C."/>
            <person name="Mutuku J.M."/>
            <person name="Nomura T."/>
            <person name="Sasaki-Sekimoto Y."/>
            <person name="Seto Y."/>
            <person name="Wang Y."/>
            <person name="Wakatake T."/>
            <person name="Sakakibara H."/>
            <person name="Demura T."/>
            <person name="Yamaguchi S."/>
            <person name="Yoneyama K."/>
            <person name="Manabe R.I."/>
            <person name="Nelson D.C."/>
            <person name="Schulman A.H."/>
            <person name="Timko M.P."/>
            <person name="dePamphilis C.W."/>
            <person name="Choi D."/>
            <person name="Shirasu K."/>
        </authorList>
    </citation>
    <scope>NUCLEOTIDE SEQUENCE [LARGE SCALE GENOMIC DNA]</scope>
    <source>
        <strain evidence="3">cv. UVA1</strain>
    </source>
</reference>
<dbReference type="OrthoDB" id="1704365at2759"/>
<dbReference type="InterPro" id="IPR036041">
    <property type="entry name" value="Ribosome-inact_prot_sf"/>
</dbReference>
<dbReference type="SUPFAM" id="SSF56371">
    <property type="entry name" value="Ribosome inactivating proteins (RIP)"/>
    <property type="match status" value="1"/>
</dbReference>
<gene>
    <name evidence="2" type="ORF">STAS_11701</name>
</gene>
<name>A0A5A7PR42_STRAF</name>
<dbReference type="GO" id="GO:0030598">
    <property type="term" value="F:rRNA N-glycosylase activity"/>
    <property type="evidence" value="ECO:0007669"/>
    <property type="project" value="UniProtKB-EC"/>
</dbReference>
<keyword evidence="1" id="KW-0800">Toxin</keyword>
<evidence type="ECO:0000313" key="3">
    <source>
        <dbReference type="Proteomes" id="UP000325081"/>
    </source>
</evidence>
<dbReference type="InterPro" id="IPR001574">
    <property type="entry name" value="Ribosome_inactivat_prot"/>
</dbReference>
<dbReference type="AlphaFoldDB" id="A0A5A7PR42"/>
<dbReference type="PANTHER" id="PTHR33453:SF34">
    <property type="entry name" value="RIBOSOME-INACTIVATING PROTEIN"/>
    <property type="match status" value="1"/>
</dbReference>
<comment type="caution">
    <text evidence="2">The sequence shown here is derived from an EMBL/GenBank/DDBJ whole genome shotgun (WGS) entry which is preliminary data.</text>
</comment>
<sequence>MADFHLPSVGFDTSSASTETYRFFLNECWDIVTGSEHLGMRVLHPETPLPSDLNNFFLINLSNGETQLNREISLTLVARKSDLYLVGFKSQFIVWFFNDVSRAIMESIFPQNDGAGILYQCLPFTASYIHLEGRGKITLGRTTFDLGIGRMHTSISQLFYLHTTDQARDCIVSKAILNYVQMICEPLRLKKLCGKIESVAQPTEDGVYRTCKPSAYDVSCQNNWGTMSDRAHEQSNLTDTFRPQILMDGNEEIDGCLCLDNAGEIKNVVNCLKSKNPGSGGRKIKTGGKAKYFDHVLPPAGFLRTPGCTRLLTDDVAFNRPVMGLPCAKGGMAAVRLLTEVAEG</sequence>
<dbReference type="EMBL" id="BKCP01004961">
    <property type="protein sequence ID" value="GER35425.1"/>
    <property type="molecule type" value="Genomic_DNA"/>
</dbReference>
<dbReference type="Gene3D" id="3.40.420.10">
    <property type="entry name" value="Ricin (A subunit), domain 1"/>
    <property type="match status" value="1"/>
</dbReference>
<dbReference type="GO" id="GO:0017148">
    <property type="term" value="P:negative regulation of translation"/>
    <property type="evidence" value="ECO:0007669"/>
    <property type="project" value="UniProtKB-KW"/>
</dbReference>
<keyword evidence="2" id="KW-0326">Glycosidase</keyword>
<dbReference type="PRINTS" id="PR00396">
    <property type="entry name" value="SHIGARICIN"/>
</dbReference>
<keyword evidence="1" id="KW-0378">Hydrolase</keyword>
<evidence type="ECO:0000256" key="1">
    <source>
        <dbReference type="RuleBase" id="RU004915"/>
    </source>
</evidence>
<dbReference type="InterPro" id="IPR017989">
    <property type="entry name" value="Ribosome_inactivat_1/2"/>
</dbReference>
<keyword evidence="1" id="KW-0611">Plant defense</keyword>
<comment type="catalytic activity">
    <reaction evidence="1">
        <text>Endohydrolysis of the N-glycosidic bond at one specific adenosine on the 28S rRNA.</text>
        <dbReference type="EC" id="3.2.2.22"/>
    </reaction>
</comment>
<evidence type="ECO:0000313" key="2">
    <source>
        <dbReference type="EMBL" id="GER35425.1"/>
    </source>
</evidence>
<comment type="similarity">
    <text evidence="1">Belongs to the ribosome-inactivating protein family.</text>
</comment>
<organism evidence="2 3">
    <name type="scientific">Striga asiatica</name>
    <name type="common">Asiatic witchweed</name>
    <name type="synonym">Buchnera asiatica</name>
    <dbReference type="NCBI Taxonomy" id="4170"/>
    <lineage>
        <taxon>Eukaryota</taxon>
        <taxon>Viridiplantae</taxon>
        <taxon>Streptophyta</taxon>
        <taxon>Embryophyta</taxon>
        <taxon>Tracheophyta</taxon>
        <taxon>Spermatophyta</taxon>
        <taxon>Magnoliopsida</taxon>
        <taxon>eudicotyledons</taxon>
        <taxon>Gunneridae</taxon>
        <taxon>Pentapetalae</taxon>
        <taxon>asterids</taxon>
        <taxon>lamiids</taxon>
        <taxon>Lamiales</taxon>
        <taxon>Orobanchaceae</taxon>
        <taxon>Buchnereae</taxon>
        <taxon>Striga</taxon>
    </lineage>
</organism>
<protein>
    <recommendedName>
        <fullName evidence="1">rRNA N-glycosylase</fullName>
        <ecNumber evidence="1">3.2.2.22</ecNumber>
    </recommendedName>
</protein>
<dbReference type="EC" id="3.2.2.22" evidence="1"/>
<keyword evidence="3" id="KW-1185">Reference proteome</keyword>
<dbReference type="InterPro" id="IPR016138">
    <property type="entry name" value="Ribosome_inactivat_prot_sub1"/>
</dbReference>
<dbReference type="GO" id="GO:0006952">
    <property type="term" value="P:defense response"/>
    <property type="evidence" value="ECO:0007669"/>
    <property type="project" value="UniProtKB-KW"/>
</dbReference>
<proteinExistence type="inferred from homology"/>
<dbReference type="PANTHER" id="PTHR33453">
    <property type="match status" value="1"/>
</dbReference>
<keyword evidence="1" id="KW-0652">Protein synthesis inhibitor</keyword>
<dbReference type="Proteomes" id="UP000325081">
    <property type="component" value="Unassembled WGS sequence"/>
</dbReference>